<dbReference type="GO" id="GO:0005525">
    <property type="term" value="F:GTP binding"/>
    <property type="evidence" value="ECO:0007669"/>
    <property type="project" value="InterPro"/>
</dbReference>
<dbReference type="InterPro" id="IPR027417">
    <property type="entry name" value="P-loop_NTPase"/>
</dbReference>
<dbReference type="Pfam" id="PF05891">
    <property type="entry name" value="Methyltransf_PK"/>
    <property type="match status" value="1"/>
</dbReference>
<dbReference type="GO" id="GO:0032259">
    <property type="term" value="P:methylation"/>
    <property type="evidence" value="ECO:0007669"/>
    <property type="project" value="UniProtKB-KW"/>
</dbReference>
<dbReference type="GO" id="GO:0008276">
    <property type="term" value="F:protein methyltransferase activity"/>
    <property type="evidence" value="ECO:0007669"/>
    <property type="project" value="UniProtKB-ARBA"/>
</dbReference>
<dbReference type="GO" id="GO:0005634">
    <property type="term" value="C:nucleus"/>
    <property type="evidence" value="ECO:0007669"/>
    <property type="project" value="TreeGrafter"/>
</dbReference>
<feature type="transmembrane region" description="Helical" evidence="5">
    <location>
        <begin position="359"/>
        <end position="383"/>
    </location>
</feature>
<dbReference type="GO" id="GO:0005829">
    <property type="term" value="C:cytosol"/>
    <property type="evidence" value="ECO:0007669"/>
    <property type="project" value="TreeGrafter"/>
</dbReference>
<feature type="transmembrane region" description="Helical" evidence="5">
    <location>
        <begin position="319"/>
        <end position="339"/>
    </location>
</feature>
<evidence type="ECO:0000313" key="6">
    <source>
        <dbReference type="Proteomes" id="UP000095283"/>
    </source>
</evidence>
<dbReference type="InterPro" id="IPR040385">
    <property type="entry name" value="RABL6"/>
</dbReference>
<evidence type="ECO:0000313" key="7">
    <source>
        <dbReference type="WBParaSite" id="Hba_13128"/>
    </source>
</evidence>
<feature type="transmembrane region" description="Helical" evidence="5">
    <location>
        <begin position="432"/>
        <end position="449"/>
    </location>
</feature>
<evidence type="ECO:0000256" key="5">
    <source>
        <dbReference type="SAM" id="Phobius"/>
    </source>
</evidence>
<dbReference type="Proteomes" id="UP000095283">
    <property type="component" value="Unplaced"/>
</dbReference>
<dbReference type="InterPro" id="IPR029063">
    <property type="entry name" value="SAM-dependent_MTases_sf"/>
</dbReference>
<keyword evidence="2" id="KW-0489">Methyltransferase</keyword>
<reference evidence="7" key="1">
    <citation type="submission" date="2016-11" db="UniProtKB">
        <authorList>
            <consortium name="WormBaseParasite"/>
        </authorList>
    </citation>
    <scope>IDENTIFICATION</scope>
</reference>
<keyword evidence="5" id="KW-0472">Membrane</keyword>
<keyword evidence="3" id="KW-0808">Transferase</keyword>
<evidence type="ECO:0000256" key="1">
    <source>
        <dbReference type="ARBA" id="ARBA00009059"/>
    </source>
</evidence>
<evidence type="ECO:0000256" key="2">
    <source>
        <dbReference type="ARBA" id="ARBA00022603"/>
    </source>
</evidence>
<dbReference type="SUPFAM" id="SSF53335">
    <property type="entry name" value="S-adenosyl-L-methionine-dependent methyltransferases"/>
    <property type="match status" value="1"/>
</dbReference>
<dbReference type="PANTHER" id="PTHR14932:SF1">
    <property type="entry name" value="RAB-LIKE PROTEIN 6"/>
    <property type="match status" value="1"/>
</dbReference>
<accession>A0A1I7X6N1</accession>
<dbReference type="Gene3D" id="3.40.50.150">
    <property type="entry name" value="Vaccinia Virus protein VP39"/>
    <property type="match status" value="1"/>
</dbReference>
<dbReference type="InterPro" id="IPR008576">
    <property type="entry name" value="MeTrfase_NTM1"/>
</dbReference>
<sequence length="561" mass="63864">MNPRIGEKFVEGLQTFTPPEGRYDLIWIQWVSGHLTDSDFIKFFQRCKKGLRDGGCIVLKDNLSSCETSEFDNEDNSWTRPESLILDLIEEAGLRLVAKNLQTGFPKGMYKVKIMISALRRKLGGDKEGIHLERNIPSGVRRVDQQLQKKYARGVQYNISKLTFYVANIHWNYKATDDVVKVDVWDIVDLSTKKRVRNEKLKLTNVGGNPLDEQWEEAVCDARFVNVYKNAHGVILMFDITKLWTWEYVQREIEVIPTHIPVSGFTGQNSFVVYCELELLCSYGPGWKHGQARIISDGIKARIRCYNLHSGTNVPYLALARHMSAIVFYLAAFVQWPAISPVSCNLGHVVSEWAGEDRVFAYNLTSLMFTLAFWCACLFHYLVSAGRVEVSCFCYTFNSMIILWIDFCIFSSHPCPDGSPRVRWATSSMRNAFGLRLIHLFFNIPFLCLQRETLKRQLETNKAEILSSYAELDCYQENPEAAYEIANLPPLPAVATLNCDSVPPSNSSKPDFIVPDHKVSFEFVGDEEAIDQFLAEQERTDGNCRPNNLMLCTDLAAASDE</sequence>
<feature type="transmembrane region" description="Helical" evidence="5">
    <location>
        <begin position="390"/>
        <end position="412"/>
    </location>
</feature>
<keyword evidence="6" id="KW-1185">Reference proteome</keyword>
<evidence type="ECO:0000256" key="3">
    <source>
        <dbReference type="ARBA" id="ARBA00022679"/>
    </source>
</evidence>
<keyword evidence="5" id="KW-1133">Transmembrane helix</keyword>
<dbReference type="AlphaFoldDB" id="A0A1I7X6N1"/>
<keyword evidence="4" id="KW-0949">S-adenosyl-L-methionine</keyword>
<organism evidence="6 7">
    <name type="scientific">Heterorhabditis bacteriophora</name>
    <name type="common">Entomopathogenic nematode worm</name>
    <dbReference type="NCBI Taxonomy" id="37862"/>
    <lineage>
        <taxon>Eukaryota</taxon>
        <taxon>Metazoa</taxon>
        <taxon>Ecdysozoa</taxon>
        <taxon>Nematoda</taxon>
        <taxon>Chromadorea</taxon>
        <taxon>Rhabditida</taxon>
        <taxon>Rhabditina</taxon>
        <taxon>Rhabditomorpha</taxon>
        <taxon>Strongyloidea</taxon>
        <taxon>Heterorhabditidae</taxon>
        <taxon>Heterorhabditis</taxon>
    </lineage>
</organism>
<evidence type="ECO:0000256" key="4">
    <source>
        <dbReference type="ARBA" id="ARBA00022691"/>
    </source>
</evidence>
<proteinExistence type="inferred from homology"/>
<dbReference type="Gene3D" id="3.40.50.300">
    <property type="entry name" value="P-loop containing nucleotide triphosphate hydrolases"/>
    <property type="match status" value="1"/>
</dbReference>
<name>A0A1I7X6N1_HETBA</name>
<dbReference type="PANTHER" id="PTHR14932">
    <property type="entry name" value="RAS GTPASE-RELATED"/>
    <property type="match status" value="1"/>
</dbReference>
<protein>
    <submittedName>
        <fullName evidence="7">C2 domain-containing protein</fullName>
    </submittedName>
</protein>
<comment type="similarity">
    <text evidence="1">Belongs to the methyltransferase superfamily. NTM1 family.</text>
</comment>
<dbReference type="WBParaSite" id="Hba_13128">
    <property type="protein sequence ID" value="Hba_13128"/>
    <property type="gene ID" value="Hba_13128"/>
</dbReference>
<keyword evidence="5" id="KW-0812">Transmembrane</keyword>